<protein>
    <submittedName>
        <fullName evidence="3">Uncharacterized protein</fullName>
    </submittedName>
</protein>
<feature type="region of interest" description="Disordered" evidence="1">
    <location>
        <begin position="76"/>
        <end position="177"/>
    </location>
</feature>
<dbReference type="EMBL" id="CP075870">
    <property type="protein sequence ID" value="QYT06187.1"/>
    <property type="molecule type" value="Genomic_DNA"/>
</dbReference>
<accession>A0A8G0PLR2</accession>
<organism evidence="3 4">
    <name type="scientific">Trichoderma simmonsii</name>
    <dbReference type="NCBI Taxonomy" id="1491479"/>
    <lineage>
        <taxon>Eukaryota</taxon>
        <taxon>Fungi</taxon>
        <taxon>Dikarya</taxon>
        <taxon>Ascomycota</taxon>
        <taxon>Pezizomycotina</taxon>
        <taxon>Sordariomycetes</taxon>
        <taxon>Hypocreomycetidae</taxon>
        <taxon>Hypocreales</taxon>
        <taxon>Hypocreaceae</taxon>
        <taxon>Trichoderma</taxon>
    </lineage>
</organism>
<proteinExistence type="predicted"/>
<keyword evidence="2" id="KW-0812">Transmembrane</keyword>
<evidence type="ECO:0000313" key="4">
    <source>
        <dbReference type="Proteomes" id="UP000826661"/>
    </source>
</evidence>
<evidence type="ECO:0000256" key="1">
    <source>
        <dbReference type="SAM" id="MobiDB-lite"/>
    </source>
</evidence>
<evidence type="ECO:0000256" key="2">
    <source>
        <dbReference type="SAM" id="Phobius"/>
    </source>
</evidence>
<feature type="transmembrane region" description="Helical" evidence="2">
    <location>
        <begin position="31"/>
        <end position="53"/>
    </location>
</feature>
<evidence type="ECO:0000313" key="3">
    <source>
        <dbReference type="EMBL" id="QYT06187.1"/>
    </source>
</evidence>
<sequence>MHLAAPYDLQRPKVETGGLGTSISTHAEPSIYKASACSLFSSLLVMMTNILWLRHLFDRFHSRIFTFRENHHPEDRSFYGKTYEDMPVIPEEKSSLRPPRPSDVDSGKQSSISGPKQEEEARRDAPRNTNVPSEQDVEAEEMEHQRYGEAQPQLVPTDMIETMISAQGRKKESLNDG</sequence>
<reference evidence="3 4" key="1">
    <citation type="journal article" date="2021" name="BMC Genomics">
        <title>Telomere-to-telomere genome assembly of asparaginase-producing Trichoderma simmonsii.</title>
        <authorList>
            <person name="Chung D."/>
            <person name="Kwon Y.M."/>
            <person name="Yang Y."/>
        </authorList>
    </citation>
    <scope>NUCLEOTIDE SEQUENCE [LARGE SCALE GENOMIC DNA]</scope>
    <source>
        <strain evidence="3 4">GH-Sj1</strain>
    </source>
</reference>
<feature type="compositionally biased region" description="Basic and acidic residues" evidence="1">
    <location>
        <begin position="116"/>
        <end position="126"/>
    </location>
</feature>
<dbReference type="AlphaFoldDB" id="A0A8G0PLR2"/>
<keyword evidence="4" id="KW-1185">Reference proteome</keyword>
<gene>
    <name evidence="3" type="ORF">H0G86_013050</name>
</gene>
<keyword evidence="2" id="KW-0472">Membrane</keyword>
<keyword evidence="2" id="KW-1133">Transmembrane helix</keyword>
<dbReference type="Proteomes" id="UP000826661">
    <property type="component" value="Chromosome VII"/>
</dbReference>
<name>A0A8G0PLR2_9HYPO</name>
<feature type="compositionally biased region" description="Basic and acidic residues" evidence="1">
    <location>
        <begin position="76"/>
        <end position="106"/>
    </location>
</feature>